<protein>
    <submittedName>
        <fullName evidence="2">Uncharacterized protein</fullName>
    </submittedName>
</protein>
<dbReference type="RefSeq" id="WP_099839839.1">
    <property type="nucleotide sequence ID" value="NZ_PEIK01000012.1"/>
</dbReference>
<sequence length="139" mass="16412">MLKYAKVEKLIKKMDREIESLKIASKYLSNIDEINEVRNTLNKKRQELADELYSEDTKSYYDCRAIIRELLDKELNEEDQKQLLENIKEKFGRQSPNPTKQSVGLNAWLKELDIEFNWVQTEENSWATLIITGFGAHEK</sequence>
<dbReference type="Proteomes" id="UP000231322">
    <property type="component" value="Unassembled WGS sequence"/>
</dbReference>
<evidence type="ECO:0000313" key="3">
    <source>
        <dbReference type="Proteomes" id="UP000231322"/>
    </source>
</evidence>
<proteinExistence type="predicted"/>
<dbReference type="EMBL" id="PEIK01000012">
    <property type="protein sequence ID" value="PIH03204.1"/>
    <property type="molecule type" value="Genomic_DNA"/>
</dbReference>
<reference evidence="2 3" key="1">
    <citation type="submission" date="2017-10" db="EMBL/GenBank/DDBJ databases">
        <title>Reclassification of Eubacterium combesii and discrepancies in the nomenclature of botulinum neurotoxin producing clostridia. Request for an Opinion.</title>
        <authorList>
            <person name="Dobritsa A.P."/>
            <person name="Kutumbaka K.K."/>
            <person name="Samadpour M."/>
        </authorList>
    </citation>
    <scope>NUCLEOTIDE SEQUENCE [LARGE SCALE GENOMIC DNA]</scope>
    <source>
        <strain evidence="2 3">DSM 20696</strain>
    </source>
</reference>
<keyword evidence="3" id="KW-1185">Reference proteome</keyword>
<evidence type="ECO:0000256" key="1">
    <source>
        <dbReference type="SAM" id="Coils"/>
    </source>
</evidence>
<keyword evidence="1" id="KW-0175">Coiled coil</keyword>
<comment type="caution">
    <text evidence="2">The sequence shown here is derived from an EMBL/GenBank/DDBJ whole genome shotgun (WGS) entry which is preliminary data.</text>
</comment>
<name>A0A2G7HDR8_9CLOT</name>
<dbReference type="AlphaFoldDB" id="A0A2G7HDR8"/>
<feature type="coiled-coil region" evidence="1">
    <location>
        <begin position="4"/>
        <end position="90"/>
    </location>
</feature>
<evidence type="ECO:0000313" key="2">
    <source>
        <dbReference type="EMBL" id="PIH03204.1"/>
    </source>
</evidence>
<accession>A0A2G7HDR8</accession>
<gene>
    <name evidence="2" type="ORF">CS538_13995</name>
</gene>
<organism evidence="2 3">
    <name type="scientific">Clostridium combesii</name>
    <dbReference type="NCBI Taxonomy" id="39481"/>
    <lineage>
        <taxon>Bacteria</taxon>
        <taxon>Bacillati</taxon>
        <taxon>Bacillota</taxon>
        <taxon>Clostridia</taxon>
        <taxon>Eubacteriales</taxon>
        <taxon>Clostridiaceae</taxon>
        <taxon>Clostridium</taxon>
    </lineage>
</organism>